<reference evidence="2 3" key="1">
    <citation type="submission" date="2008-07" db="EMBL/GenBank/DDBJ databases">
        <authorList>
            <person name="El-Sayed N."/>
            <person name="Caler E."/>
            <person name="Inman J."/>
            <person name="Amedeo P."/>
            <person name="Hass B."/>
            <person name="Wortman J."/>
        </authorList>
    </citation>
    <scope>NUCLEOTIDE SEQUENCE [LARGE SCALE GENOMIC DNA]</scope>
    <source>
        <strain evidence="3">ATCC 50983 / TXsc</strain>
    </source>
</reference>
<dbReference type="Proteomes" id="UP000007800">
    <property type="component" value="Unassembled WGS sequence"/>
</dbReference>
<organism evidence="3">
    <name type="scientific">Perkinsus marinus (strain ATCC 50983 / TXsc)</name>
    <dbReference type="NCBI Taxonomy" id="423536"/>
    <lineage>
        <taxon>Eukaryota</taxon>
        <taxon>Sar</taxon>
        <taxon>Alveolata</taxon>
        <taxon>Perkinsozoa</taxon>
        <taxon>Perkinsea</taxon>
        <taxon>Perkinsida</taxon>
        <taxon>Perkinsidae</taxon>
        <taxon>Perkinsus</taxon>
    </lineage>
</organism>
<feature type="region of interest" description="Disordered" evidence="1">
    <location>
        <begin position="1"/>
        <end position="79"/>
    </location>
</feature>
<dbReference type="RefSeq" id="XP_002788760.1">
    <property type="nucleotide sequence ID" value="XM_002788714.1"/>
</dbReference>
<sequence length="123" mass="13539">MQTRSSTGTPLKPPSRYIQPKAQPKAKVKPRAKASGNWTSIPKEKARSKGRGTRVQSRKVKAAQQIHQPKDHDHELLSSSPYGVLTGVGLNHLNVAPGCADTSWNGTAREGSEKRRREDLPEH</sequence>
<keyword evidence="3" id="KW-1185">Reference proteome</keyword>
<feature type="compositionally biased region" description="Basic residues" evidence="1">
    <location>
        <begin position="48"/>
        <end position="61"/>
    </location>
</feature>
<evidence type="ECO:0000313" key="2">
    <source>
        <dbReference type="EMBL" id="EER20556.1"/>
    </source>
</evidence>
<evidence type="ECO:0000313" key="3">
    <source>
        <dbReference type="Proteomes" id="UP000007800"/>
    </source>
</evidence>
<dbReference type="GeneID" id="9054104"/>
<proteinExistence type="predicted"/>
<name>C5K5D4_PERM5</name>
<feature type="region of interest" description="Disordered" evidence="1">
    <location>
        <begin position="95"/>
        <end position="123"/>
    </location>
</feature>
<protein>
    <submittedName>
        <fullName evidence="2">Uncharacterized protein</fullName>
    </submittedName>
</protein>
<gene>
    <name evidence="2" type="ORF">Pmar_PMAR010303</name>
</gene>
<dbReference type="EMBL" id="GG670562">
    <property type="protein sequence ID" value="EER20556.1"/>
    <property type="molecule type" value="Genomic_DNA"/>
</dbReference>
<feature type="non-terminal residue" evidence="2">
    <location>
        <position position="123"/>
    </location>
</feature>
<feature type="compositionally biased region" description="Basic and acidic residues" evidence="1">
    <location>
        <begin position="110"/>
        <end position="123"/>
    </location>
</feature>
<dbReference type="InParanoid" id="C5K5D4"/>
<evidence type="ECO:0000256" key="1">
    <source>
        <dbReference type="SAM" id="MobiDB-lite"/>
    </source>
</evidence>
<dbReference type="AlphaFoldDB" id="C5K5D4"/>
<accession>C5K5D4</accession>